<feature type="compositionally biased region" description="Basic and acidic residues" evidence="1">
    <location>
        <begin position="166"/>
        <end position="176"/>
    </location>
</feature>
<dbReference type="Proteomes" id="UP000070700">
    <property type="component" value="Unassembled WGS sequence"/>
</dbReference>
<accession>A0A194XFP9</accession>
<dbReference type="OrthoDB" id="1681166at2759"/>
<dbReference type="RefSeq" id="XP_018073348.1">
    <property type="nucleotide sequence ID" value="XM_018222437.1"/>
</dbReference>
<keyword evidence="3" id="KW-1185">Reference proteome</keyword>
<sequence>MSNPSAPSIPTSPPPGKDPPPPSATTSEPFPPLTTETPPPTLSKPEPPIRPTITTQPPSRSTTFHASTSEEPHPVRPPFSPFFTLINDVKEKESESSTYHPSRIHYLFSDDDASEVLSAALLRGLDNQPIPPPSINSSIKAEERESTTGSSSSATFKEKKSHGKKNSGDKGTREERIIIVDMNDTGDSIKSISSLSERWQVLNAHIDNAPTWDGSSVGEGEEAAAGGLMLRIEGVSSEGRGGVQMGESEKVGVGEEEMQGLLEGFDRKMAVLRRVVGQQGDVSGHRRSGSGGSGESAAPG</sequence>
<feature type="compositionally biased region" description="Low complexity" evidence="1">
    <location>
        <begin position="51"/>
        <end position="63"/>
    </location>
</feature>
<dbReference type="InParanoid" id="A0A194XFP9"/>
<dbReference type="GeneID" id="28832163"/>
<dbReference type="AlphaFoldDB" id="A0A194XFP9"/>
<feature type="compositionally biased region" description="Pro residues" evidence="1">
    <location>
        <begin position="10"/>
        <end position="50"/>
    </location>
</feature>
<protein>
    <submittedName>
        <fullName evidence="2">Uncharacterized protein</fullName>
    </submittedName>
</protein>
<evidence type="ECO:0000313" key="2">
    <source>
        <dbReference type="EMBL" id="KUJ18993.1"/>
    </source>
</evidence>
<dbReference type="EMBL" id="KQ947412">
    <property type="protein sequence ID" value="KUJ18993.1"/>
    <property type="molecule type" value="Genomic_DNA"/>
</dbReference>
<proteinExistence type="predicted"/>
<evidence type="ECO:0000313" key="3">
    <source>
        <dbReference type="Proteomes" id="UP000070700"/>
    </source>
</evidence>
<evidence type="ECO:0000256" key="1">
    <source>
        <dbReference type="SAM" id="MobiDB-lite"/>
    </source>
</evidence>
<gene>
    <name evidence="2" type="ORF">LY89DRAFT_780956</name>
</gene>
<feature type="region of interest" description="Disordered" evidence="1">
    <location>
        <begin position="276"/>
        <end position="300"/>
    </location>
</feature>
<dbReference type="Gene3D" id="2.60.270.60">
    <property type="match status" value="1"/>
</dbReference>
<reference evidence="2 3" key="1">
    <citation type="submission" date="2015-10" db="EMBL/GenBank/DDBJ databases">
        <title>Full genome of DAOMC 229536 Phialocephala scopiformis, a fungal endophyte of spruce producing the potent anti-insectan compound rugulosin.</title>
        <authorList>
            <consortium name="DOE Joint Genome Institute"/>
            <person name="Walker A.K."/>
            <person name="Frasz S.L."/>
            <person name="Seifert K.A."/>
            <person name="Miller J.D."/>
            <person name="Mondo S.J."/>
            <person name="Labutti K."/>
            <person name="Lipzen A."/>
            <person name="Dockter R."/>
            <person name="Kennedy M."/>
            <person name="Grigoriev I.V."/>
            <person name="Spatafora J.W."/>
        </authorList>
    </citation>
    <scope>NUCLEOTIDE SEQUENCE [LARGE SCALE GENOMIC DNA]</scope>
    <source>
        <strain evidence="2 3">CBS 120377</strain>
    </source>
</reference>
<dbReference type="KEGG" id="psco:LY89DRAFT_780956"/>
<name>A0A194XFP9_MOLSC</name>
<organism evidence="2 3">
    <name type="scientific">Mollisia scopiformis</name>
    <name type="common">Conifer needle endophyte fungus</name>
    <name type="synonym">Phialocephala scopiformis</name>
    <dbReference type="NCBI Taxonomy" id="149040"/>
    <lineage>
        <taxon>Eukaryota</taxon>
        <taxon>Fungi</taxon>
        <taxon>Dikarya</taxon>
        <taxon>Ascomycota</taxon>
        <taxon>Pezizomycotina</taxon>
        <taxon>Leotiomycetes</taxon>
        <taxon>Helotiales</taxon>
        <taxon>Mollisiaceae</taxon>
        <taxon>Mollisia</taxon>
    </lineage>
</organism>
<feature type="region of interest" description="Disordered" evidence="1">
    <location>
        <begin position="123"/>
        <end position="176"/>
    </location>
</feature>
<dbReference type="STRING" id="149040.A0A194XFP9"/>
<feature type="region of interest" description="Disordered" evidence="1">
    <location>
        <begin position="1"/>
        <end position="82"/>
    </location>
</feature>